<dbReference type="AlphaFoldDB" id="A0AAE1XIM1"/>
<accession>A0AAE1XIM1</accession>
<dbReference type="Proteomes" id="UP001293254">
    <property type="component" value="Unassembled WGS sequence"/>
</dbReference>
<protein>
    <submittedName>
        <fullName evidence="2">Uncharacterized protein</fullName>
    </submittedName>
</protein>
<evidence type="ECO:0000256" key="1">
    <source>
        <dbReference type="SAM" id="MobiDB-lite"/>
    </source>
</evidence>
<proteinExistence type="predicted"/>
<feature type="region of interest" description="Disordered" evidence="1">
    <location>
        <begin position="1"/>
        <end position="67"/>
    </location>
</feature>
<sequence>MTTAKVRITKRIRGKAANKRKNEVTTRDTRVKRHEEKRTRRPREREQGEKRGRDLPPPNQNTNSSKPMKMLLSHLNSSNEWTMVRRQAKLRASEALSEGFPAPVASGELSEPNPKEEEGETLKEMTEPQYVRLKDLKKLFEEAAE</sequence>
<feature type="compositionally biased region" description="Basic and acidic residues" evidence="1">
    <location>
        <begin position="20"/>
        <end position="54"/>
    </location>
</feature>
<evidence type="ECO:0000313" key="3">
    <source>
        <dbReference type="Proteomes" id="UP001293254"/>
    </source>
</evidence>
<gene>
    <name evidence="2" type="ORF">Salat_2892000</name>
</gene>
<feature type="compositionally biased region" description="Basic residues" evidence="1">
    <location>
        <begin position="7"/>
        <end position="19"/>
    </location>
</feature>
<comment type="caution">
    <text evidence="2">The sequence shown here is derived from an EMBL/GenBank/DDBJ whole genome shotgun (WGS) entry which is preliminary data.</text>
</comment>
<reference evidence="2" key="1">
    <citation type="submission" date="2020-06" db="EMBL/GenBank/DDBJ databases">
        <authorList>
            <person name="Li T."/>
            <person name="Hu X."/>
            <person name="Zhang T."/>
            <person name="Song X."/>
            <person name="Zhang H."/>
            <person name="Dai N."/>
            <person name="Sheng W."/>
            <person name="Hou X."/>
            <person name="Wei L."/>
        </authorList>
    </citation>
    <scope>NUCLEOTIDE SEQUENCE</scope>
    <source>
        <strain evidence="2">3651</strain>
        <tissue evidence="2">Leaf</tissue>
    </source>
</reference>
<name>A0AAE1XIM1_9LAMI</name>
<dbReference type="EMBL" id="JACGWO010000013">
    <property type="protein sequence ID" value="KAK4412449.1"/>
    <property type="molecule type" value="Genomic_DNA"/>
</dbReference>
<reference evidence="2" key="2">
    <citation type="journal article" date="2024" name="Plant">
        <title>Genomic evolution and insights into agronomic trait innovations of Sesamum species.</title>
        <authorList>
            <person name="Miao H."/>
            <person name="Wang L."/>
            <person name="Qu L."/>
            <person name="Liu H."/>
            <person name="Sun Y."/>
            <person name="Le M."/>
            <person name="Wang Q."/>
            <person name="Wei S."/>
            <person name="Zheng Y."/>
            <person name="Lin W."/>
            <person name="Duan Y."/>
            <person name="Cao H."/>
            <person name="Xiong S."/>
            <person name="Wang X."/>
            <person name="Wei L."/>
            <person name="Li C."/>
            <person name="Ma Q."/>
            <person name="Ju M."/>
            <person name="Zhao R."/>
            <person name="Li G."/>
            <person name="Mu C."/>
            <person name="Tian Q."/>
            <person name="Mei H."/>
            <person name="Zhang T."/>
            <person name="Gao T."/>
            <person name="Zhang H."/>
        </authorList>
    </citation>
    <scope>NUCLEOTIDE SEQUENCE</scope>
    <source>
        <strain evidence="2">3651</strain>
    </source>
</reference>
<organism evidence="2 3">
    <name type="scientific">Sesamum alatum</name>
    <dbReference type="NCBI Taxonomy" id="300844"/>
    <lineage>
        <taxon>Eukaryota</taxon>
        <taxon>Viridiplantae</taxon>
        <taxon>Streptophyta</taxon>
        <taxon>Embryophyta</taxon>
        <taxon>Tracheophyta</taxon>
        <taxon>Spermatophyta</taxon>
        <taxon>Magnoliopsida</taxon>
        <taxon>eudicotyledons</taxon>
        <taxon>Gunneridae</taxon>
        <taxon>Pentapetalae</taxon>
        <taxon>asterids</taxon>
        <taxon>lamiids</taxon>
        <taxon>Lamiales</taxon>
        <taxon>Pedaliaceae</taxon>
        <taxon>Sesamum</taxon>
    </lineage>
</organism>
<feature type="region of interest" description="Disordered" evidence="1">
    <location>
        <begin position="97"/>
        <end position="128"/>
    </location>
</feature>
<feature type="compositionally biased region" description="Basic and acidic residues" evidence="1">
    <location>
        <begin position="113"/>
        <end position="128"/>
    </location>
</feature>
<evidence type="ECO:0000313" key="2">
    <source>
        <dbReference type="EMBL" id="KAK4412449.1"/>
    </source>
</evidence>
<keyword evidence="3" id="KW-1185">Reference proteome</keyword>